<evidence type="ECO:0000313" key="2">
    <source>
        <dbReference type="Proteomes" id="UP001498398"/>
    </source>
</evidence>
<dbReference type="EMBL" id="JBANRG010000055">
    <property type="protein sequence ID" value="KAK7443165.1"/>
    <property type="molecule type" value="Genomic_DNA"/>
</dbReference>
<protein>
    <recommendedName>
        <fullName evidence="3">F-box domain-containing protein</fullName>
    </recommendedName>
</protein>
<evidence type="ECO:0008006" key="3">
    <source>
        <dbReference type="Google" id="ProtNLM"/>
    </source>
</evidence>
<evidence type="ECO:0000313" key="1">
    <source>
        <dbReference type="EMBL" id="KAK7443165.1"/>
    </source>
</evidence>
<name>A0ABR1J0Z4_9AGAR</name>
<gene>
    <name evidence="1" type="ORF">VKT23_015763</name>
</gene>
<reference evidence="1 2" key="1">
    <citation type="submission" date="2024-01" db="EMBL/GenBank/DDBJ databases">
        <title>A draft genome for the cacao thread blight pathogen Marasmiellus scandens.</title>
        <authorList>
            <person name="Baruah I.K."/>
            <person name="Leung J."/>
            <person name="Bukari Y."/>
            <person name="Amoako-Attah I."/>
            <person name="Meinhardt L.W."/>
            <person name="Bailey B.A."/>
            <person name="Cohen S.P."/>
        </authorList>
    </citation>
    <scope>NUCLEOTIDE SEQUENCE [LARGE SCALE GENOMIC DNA]</scope>
    <source>
        <strain evidence="1 2">GH-19</strain>
    </source>
</reference>
<sequence length="553" mass="62749">MQARSVSSKPQATLHLEIAPVEEKLSSIINETRLYFAQAQSTTHIQQTLLAGQSDLAAYDKEIIRVQAVLDDLYKKREQLVTYLQACKSQLAPIRRLPFELLNKIFLLVYQDSLSKSSKSASSLPILLSNVCVGWRDVAYATPHIWNQLDVHFPSLSTHAVGAIRSRLQRSRNTSLSLNLTGTFSSDTLSVCAEVLEYLLRESHRWQHLHFELFNFETKFERETSAHLDRILSHSGIRSLPALESLSLPLSHPRQDSLFLSAPRLRTLKLRGSVLETEESDVSDPDSTKTILWPALDNLEVRSVEIDDFLAYIRNDLFRGLHSLTIRDMIGGFEPDDYVAEFPHLSSFSIVHHDVSSVQEMLEWLSERFRLPVLTSLKVLVEFDSGLESDEEFDEEQTSLQLQLCDFLLSSNCTASLSRLYLKGISDALPVLRILPNLITLTICEVEDLFAIDDPLLHALHDDNDMQQDVLVPNLRNLELKFVHHSPYIITSVVDMIRSRWSPGDGTNKLRKVKIVFQDEGVFRHASSDVPCAEKLKRDGFDISIFMPDGTVL</sequence>
<keyword evidence="2" id="KW-1185">Reference proteome</keyword>
<comment type="caution">
    <text evidence="1">The sequence shown here is derived from an EMBL/GenBank/DDBJ whole genome shotgun (WGS) entry which is preliminary data.</text>
</comment>
<organism evidence="1 2">
    <name type="scientific">Marasmiellus scandens</name>
    <dbReference type="NCBI Taxonomy" id="2682957"/>
    <lineage>
        <taxon>Eukaryota</taxon>
        <taxon>Fungi</taxon>
        <taxon>Dikarya</taxon>
        <taxon>Basidiomycota</taxon>
        <taxon>Agaricomycotina</taxon>
        <taxon>Agaricomycetes</taxon>
        <taxon>Agaricomycetidae</taxon>
        <taxon>Agaricales</taxon>
        <taxon>Marasmiineae</taxon>
        <taxon>Omphalotaceae</taxon>
        <taxon>Marasmiellus</taxon>
    </lineage>
</organism>
<dbReference type="Proteomes" id="UP001498398">
    <property type="component" value="Unassembled WGS sequence"/>
</dbReference>
<proteinExistence type="predicted"/>
<accession>A0ABR1J0Z4</accession>